<reference evidence="1 2" key="1">
    <citation type="submission" date="2016-10" db="EMBL/GenBank/DDBJ databases">
        <authorList>
            <person name="Varghese N."/>
            <person name="Submissions S."/>
        </authorList>
    </citation>
    <scope>NUCLEOTIDE SEQUENCE [LARGE SCALE GENOMIC DNA]</scope>
    <source>
        <strain evidence="1 2">BS2775</strain>
    </source>
</reference>
<dbReference type="Proteomes" id="UP000183653">
    <property type="component" value="Chromosome I"/>
</dbReference>
<accession>A0A8B3XRQ6</accession>
<dbReference type="AlphaFoldDB" id="A0A8B3XRQ6"/>
<gene>
    <name evidence="1" type="ORF">SAMN04490197_0353</name>
</gene>
<proteinExistence type="predicted"/>
<evidence type="ECO:0000313" key="2">
    <source>
        <dbReference type="Proteomes" id="UP000183653"/>
    </source>
</evidence>
<evidence type="ECO:0000313" key="1">
    <source>
        <dbReference type="EMBL" id="SDT88230.1"/>
    </source>
</evidence>
<organism evidence="1 2">
    <name type="scientific">Pseudomonas orientalis</name>
    <dbReference type="NCBI Taxonomy" id="76758"/>
    <lineage>
        <taxon>Bacteria</taxon>
        <taxon>Pseudomonadati</taxon>
        <taxon>Pseudomonadota</taxon>
        <taxon>Gammaproteobacteria</taxon>
        <taxon>Pseudomonadales</taxon>
        <taxon>Pseudomonadaceae</taxon>
        <taxon>Pseudomonas</taxon>
    </lineage>
</organism>
<sequence>MAGLPRGMWIIRNIFNQAELDSYPVARELTGIYLTLRDPNVGGAVRRFDLLPVATRQPVTILLMLHNPNVGGGLPPMAASGPTRMLDWTEYISVSAVMAANGSAFTAAHF</sequence>
<protein>
    <submittedName>
        <fullName evidence="1">Uncharacterized protein</fullName>
    </submittedName>
</protein>
<name>A0A8B3XRQ6_9PSED</name>
<dbReference type="EMBL" id="LT629782">
    <property type="protein sequence ID" value="SDT88230.1"/>
    <property type="molecule type" value="Genomic_DNA"/>
</dbReference>
<keyword evidence="2" id="KW-1185">Reference proteome</keyword>